<dbReference type="GO" id="GO:0005524">
    <property type="term" value="F:ATP binding"/>
    <property type="evidence" value="ECO:0007669"/>
    <property type="project" value="UniProtKB-KW"/>
</dbReference>
<dbReference type="AlphaFoldDB" id="A0A6A2ZI17"/>
<reference evidence="7" key="1">
    <citation type="submission" date="2019-09" db="EMBL/GenBank/DDBJ databases">
        <title>Draft genome information of white flower Hibiscus syriacus.</title>
        <authorList>
            <person name="Kim Y.-M."/>
        </authorList>
    </citation>
    <scope>NUCLEOTIDE SEQUENCE [LARGE SCALE GENOMIC DNA]</scope>
    <source>
        <strain evidence="7">YM2019G1</strain>
    </source>
</reference>
<evidence type="ECO:0000313" key="8">
    <source>
        <dbReference type="Proteomes" id="UP000436088"/>
    </source>
</evidence>
<evidence type="ECO:0000256" key="6">
    <source>
        <dbReference type="SAM" id="MobiDB-lite"/>
    </source>
</evidence>
<keyword evidence="5" id="KW-0067">ATP-binding</keyword>
<evidence type="ECO:0000256" key="3">
    <source>
        <dbReference type="ARBA" id="ARBA00022712"/>
    </source>
</evidence>
<dbReference type="GO" id="GO:0009691">
    <property type="term" value="P:cytokinin biosynthetic process"/>
    <property type="evidence" value="ECO:0007669"/>
    <property type="project" value="UniProtKB-KW"/>
</dbReference>
<keyword evidence="3" id="KW-0203">Cytokinin biosynthesis</keyword>
<keyword evidence="2" id="KW-0808">Transferase</keyword>
<comment type="similarity">
    <text evidence="1">Belongs to the IPP transferase family.</text>
</comment>
<dbReference type="Proteomes" id="UP000436088">
    <property type="component" value="Unassembled WGS sequence"/>
</dbReference>
<evidence type="ECO:0000256" key="5">
    <source>
        <dbReference type="ARBA" id="ARBA00022840"/>
    </source>
</evidence>
<dbReference type="GO" id="GO:0052381">
    <property type="term" value="F:tRNA dimethylallyltransferase activity"/>
    <property type="evidence" value="ECO:0007669"/>
    <property type="project" value="TreeGrafter"/>
</dbReference>
<evidence type="ECO:0000256" key="2">
    <source>
        <dbReference type="ARBA" id="ARBA00022679"/>
    </source>
</evidence>
<gene>
    <name evidence="7" type="ORF">F3Y22_tig00110893pilonHSYRG00499</name>
</gene>
<protein>
    <submittedName>
        <fullName evidence="7">Uncharacterized protein</fullName>
    </submittedName>
</protein>
<feature type="region of interest" description="Disordered" evidence="6">
    <location>
        <begin position="91"/>
        <end position="111"/>
    </location>
</feature>
<name>A0A6A2ZI17_HIBSY</name>
<dbReference type="InterPro" id="IPR039657">
    <property type="entry name" value="Dimethylallyltransferase"/>
</dbReference>
<evidence type="ECO:0000256" key="1">
    <source>
        <dbReference type="ARBA" id="ARBA00005842"/>
    </source>
</evidence>
<dbReference type="GO" id="GO:0009824">
    <property type="term" value="F:AMP dimethylallyltransferase activity"/>
    <property type="evidence" value="ECO:0007669"/>
    <property type="project" value="TreeGrafter"/>
</dbReference>
<accession>A0A6A2ZI17</accession>
<dbReference type="PANTHER" id="PTHR11088">
    <property type="entry name" value="TRNA DIMETHYLALLYLTRANSFERASE"/>
    <property type="match status" value="1"/>
</dbReference>
<keyword evidence="4" id="KW-0547">Nucleotide-binding</keyword>
<keyword evidence="8" id="KW-1185">Reference proteome</keyword>
<comment type="caution">
    <text evidence="7">The sequence shown here is derived from an EMBL/GenBank/DDBJ whole genome shotgun (WGS) entry which is preliminary data.</text>
</comment>
<sequence length="111" mass="12179">MKPIVSFFSPTVLPSPSSTPPSEVPRMSFSATHHCSGQNKAKLVVIMGATGAGKFRLSIDLSDHFPRSQIINSDKVQVYNGLVRYNDEQNLYGGEERGPTLPVGGLRLHRR</sequence>
<dbReference type="GO" id="GO:0006400">
    <property type="term" value="P:tRNA modification"/>
    <property type="evidence" value="ECO:0007669"/>
    <property type="project" value="TreeGrafter"/>
</dbReference>
<organism evidence="7 8">
    <name type="scientific">Hibiscus syriacus</name>
    <name type="common">Rose of Sharon</name>
    <dbReference type="NCBI Taxonomy" id="106335"/>
    <lineage>
        <taxon>Eukaryota</taxon>
        <taxon>Viridiplantae</taxon>
        <taxon>Streptophyta</taxon>
        <taxon>Embryophyta</taxon>
        <taxon>Tracheophyta</taxon>
        <taxon>Spermatophyta</taxon>
        <taxon>Magnoliopsida</taxon>
        <taxon>eudicotyledons</taxon>
        <taxon>Gunneridae</taxon>
        <taxon>Pentapetalae</taxon>
        <taxon>rosids</taxon>
        <taxon>malvids</taxon>
        <taxon>Malvales</taxon>
        <taxon>Malvaceae</taxon>
        <taxon>Malvoideae</taxon>
        <taxon>Hibiscus</taxon>
    </lineage>
</organism>
<evidence type="ECO:0000256" key="4">
    <source>
        <dbReference type="ARBA" id="ARBA00022741"/>
    </source>
</evidence>
<dbReference type="PANTHER" id="PTHR11088:SF86">
    <property type="entry name" value="ADENYLATE ISOPENTENYLTRANSFERASE 4-RELATED"/>
    <property type="match status" value="1"/>
</dbReference>
<dbReference type="Gene3D" id="3.40.50.300">
    <property type="entry name" value="P-loop containing nucleotide triphosphate hydrolases"/>
    <property type="match status" value="1"/>
</dbReference>
<proteinExistence type="inferred from homology"/>
<dbReference type="GO" id="GO:0005739">
    <property type="term" value="C:mitochondrion"/>
    <property type="evidence" value="ECO:0007669"/>
    <property type="project" value="TreeGrafter"/>
</dbReference>
<dbReference type="EMBL" id="VEPZ02001150">
    <property type="protein sequence ID" value="KAE8690782.1"/>
    <property type="molecule type" value="Genomic_DNA"/>
</dbReference>
<evidence type="ECO:0000313" key="7">
    <source>
        <dbReference type="EMBL" id="KAE8690782.1"/>
    </source>
</evidence>
<dbReference type="InterPro" id="IPR027417">
    <property type="entry name" value="P-loop_NTPase"/>
</dbReference>